<dbReference type="Proteomes" id="UP001324993">
    <property type="component" value="Chromosome"/>
</dbReference>
<keyword evidence="5" id="KW-1185">Reference proteome</keyword>
<dbReference type="Gene3D" id="3.40.720.10">
    <property type="entry name" value="Alkaline Phosphatase, subunit A"/>
    <property type="match status" value="1"/>
</dbReference>
<protein>
    <submittedName>
        <fullName evidence="4">Sulfatase-like hydrolase/transferase</fullName>
    </submittedName>
</protein>
<dbReference type="SUPFAM" id="SSF53649">
    <property type="entry name" value="Alkaline phosphatase-like"/>
    <property type="match status" value="1"/>
</dbReference>
<accession>A0ABZ0RSC2</accession>
<dbReference type="PANTHER" id="PTHR42693">
    <property type="entry name" value="ARYLSULFATASE FAMILY MEMBER"/>
    <property type="match status" value="1"/>
</dbReference>
<dbReference type="InterPro" id="IPR050738">
    <property type="entry name" value="Sulfatase"/>
</dbReference>
<evidence type="ECO:0000313" key="5">
    <source>
        <dbReference type="Proteomes" id="UP001324993"/>
    </source>
</evidence>
<name>A0ABZ0RSC2_9BACT</name>
<comment type="similarity">
    <text evidence="1">Belongs to the sulfatase family.</text>
</comment>
<sequence>MGQGFDYFYGTPSHNGVHAVDTGTNVKTSILRADVSGVTVADPNLTQADANQMIYNYTQEAISFMTDAHNANQPFFIKLAHNMPHVSLAARQSFRDSAAARGLDVYTAVVEELDWSMGAILDQLDELGITDNTFVIFSSDNGPWQQASLEGYYGSAFPLRGSKMRPLEGGHRVPYIVRWPGTVTPGVVSDELVTLMDLFPTFMDYAGIEIPTGLEIDGKSIRALIEGTNTESPHEYYYYYCYTYLFAIRDARWKLVLPRRNSPYGMSWWGKWIDRVDEVQLFDLDQDPEETTNLAAYYPEVVKRLLDQVEVARSELGDKDRIGSGARFHADPMTQRPDVADYLSNAPAPYVEDPLSGLPSAVKNDMDSAYVSYGETGTFTSVQLVWAYEDQGQEVATVWEAAEGGGSADLGAKGASDSIEHELTGLNPFREYIYRFILTDGSGTKWSIPAPIHPQVRERVAYEIGIDFSDGGNTPGSGSEPNWNVVNGSGTASAIYDIRTGNAIAGLSIQASGLSLELTDDDLGFGHADYGNYLDTPFSDLSADDGVLANSGATIMISGLDDSYCYDLQVIAMPSAYTSLTDLTIEADGLSQVRTYASFRPYINNDPAPYTNSDRVLSSPFYSRPILVPAIFQNLTTDGSGNLTITFTDNESMALNAIHITAKAMQSMGAVDENRDFQFWVDPVPEGHSFHLRSSVDLETFSPMTPGQVITSSTQQPVRLPINLEEPKRFYRVEEGVN</sequence>
<evidence type="ECO:0000256" key="1">
    <source>
        <dbReference type="ARBA" id="ARBA00008779"/>
    </source>
</evidence>
<gene>
    <name evidence="4" type="ORF">SH580_18830</name>
</gene>
<dbReference type="EMBL" id="CP138858">
    <property type="protein sequence ID" value="WPJ98223.1"/>
    <property type="molecule type" value="Genomic_DNA"/>
</dbReference>
<dbReference type="Pfam" id="PF00884">
    <property type="entry name" value="Sulfatase"/>
    <property type="match status" value="1"/>
</dbReference>
<evidence type="ECO:0000259" key="3">
    <source>
        <dbReference type="Pfam" id="PF00884"/>
    </source>
</evidence>
<dbReference type="Gene3D" id="3.30.1120.10">
    <property type="match status" value="1"/>
</dbReference>
<dbReference type="InterPro" id="IPR000917">
    <property type="entry name" value="Sulfatase_N"/>
</dbReference>
<reference evidence="4 5" key="1">
    <citation type="submission" date="2023-11" db="EMBL/GenBank/DDBJ databases">
        <title>Coraliomargarita sp. nov., isolated from marine algae.</title>
        <authorList>
            <person name="Lee J.K."/>
            <person name="Baek J.H."/>
            <person name="Kim J.M."/>
            <person name="Choi D.G."/>
            <person name="Jeon C.O."/>
        </authorList>
    </citation>
    <scope>NUCLEOTIDE SEQUENCE [LARGE SCALE GENOMIC DNA]</scope>
    <source>
        <strain evidence="4 5">J2-16</strain>
    </source>
</reference>
<keyword evidence="2" id="KW-0378">Hydrolase</keyword>
<organism evidence="4 5">
    <name type="scientific">Coraliomargarita algicola</name>
    <dbReference type="NCBI Taxonomy" id="3092156"/>
    <lineage>
        <taxon>Bacteria</taxon>
        <taxon>Pseudomonadati</taxon>
        <taxon>Verrucomicrobiota</taxon>
        <taxon>Opitutia</taxon>
        <taxon>Puniceicoccales</taxon>
        <taxon>Coraliomargaritaceae</taxon>
        <taxon>Coraliomargarita</taxon>
    </lineage>
</organism>
<proteinExistence type="inferred from homology"/>
<dbReference type="InterPro" id="IPR017850">
    <property type="entry name" value="Alkaline_phosphatase_core_sf"/>
</dbReference>
<dbReference type="Pfam" id="PF14707">
    <property type="entry name" value="Sulfatase_C"/>
    <property type="match status" value="1"/>
</dbReference>
<feature type="domain" description="Sulfatase N-terminal" evidence="3">
    <location>
        <begin position="3"/>
        <end position="208"/>
    </location>
</feature>
<evidence type="ECO:0000313" key="4">
    <source>
        <dbReference type="EMBL" id="WPJ98223.1"/>
    </source>
</evidence>
<evidence type="ECO:0000256" key="2">
    <source>
        <dbReference type="ARBA" id="ARBA00022801"/>
    </source>
</evidence>
<dbReference type="PANTHER" id="PTHR42693:SF53">
    <property type="entry name" value="ENDO-4-O-SULFATASE"/>
    <property type="match status" value="1"/>
</dbReference>